<dbReference type="Pfam" id="PF09818">
    <property type="entry name" value="ABC_ATPase"/>
    <property type="match status" value="1"/>
</dbReference>
<protein>
    <submittedName>
        <fullName evidence="4">Isopentenyl-diphosphate delta-isomerase</fullName>
        <ecNumber evidence="4">5.3.3.2</ecNumber>
    </submittedName>
</protein>
<reference evidence="4 5" key="1">
    <citation type="submission" date="2014-08" db="EMBL/GenBank/DDBJ databases">
        <title>Genome sequence of Tetragenococcus muriaticus.</title>
        <authorList>
            <person name="Chuea-nongthon C."/>
            <person name="Rodtong S."/>
            <person name="Yongsawatdigul J."/>
            <person name="Steele J.L."/>
            <person name="Liu X.-y."/>
            <person name="Speers J."/>
            <person name="Glasner J.D."/>
            <person name="Neeno-Eckwall E.C."/>
        </authorList>
    </citation>
    <scope>NUCLEOTIDE SEQUENCE [LARGE SCALE GENOMIC DNA]</scope>
    <source>
        <strain evidence="4 5">3MR10-3</strain>
    </source>
</reference>
<dbReference type="EC" id="5.3.3.2" evidence="4"/>
<organism evidence="4 5">
    <name type="scientific">Tetragenococcus muriaticus 3MR10-3</name>
    <dbReference type="NCBI Taxonomy" id="1302648"/>
    <lineage>
        <taxon>Bacteria</taxon>
        <taxon>Bacillati</taxon>
        <taxon>Bacillota</taxon>
        <taxon>Bacilli</taxon>
        <taxon>Lactobacillales</taxon>
        <taxon>Enterococcaceae</taxon>
        <taxon>Tetragenococcus</taxon>
    </lineage>
</organism>
<evidence type="ECO:0000259" key="3">
    <source>
        <dbReference type="Pfam" id="PF21117"/>
    </source>
</evidence>
<dbReference type="InterPro" id="IPR046833">
    <property type="entry name" value="ABC_N"/>
</dbReference>
<sequence length="568" mass="63340">MKSAKEFEGLLKSLDGQKYGAYKKLQGSYQFRNFQLSVDHIQVDPYAPPSKMRVNIKRETAGIPAKWLDTKDKAIAVSDFLTRTFGEKAQPFNKETKGSGTNGKILIDRCGQEILERTSVIIKENEIEARFEVGLPAAGRKILGKEASRILTDVLPQIVEESLLYRNLNQKALQQQVTLMLDQVFIREELAHRNLVAFVANDSILPRRSGVSDKPLKDAVVFKSPENFTVEMHLPSGRTITGMGIPEGVSLIVGGGFHGKSTLLHALERGVYYHIAGDGREMIITRQDAVKVRAEDGRSIEKVNISAFINNLPGKKDTTQFSTENASGSTSQAANVVEALEAESSLLLIDEDTSATNFMIRDSRMQELVASEKEPITPFTNKVRPLYDTLNVSTILIVGGSGDYFDVADQILMMDEYCLKDVTNTAKSIANSTGYQRQAFSQKEFGRIPTRIPLKSSFSHSGKEQRLKAQGRHKILYGHDPIDISGLEQLVDDSQTNCIARMIDFFQNHILDEKKTLIQATDQMYNYIEDNGLDAISPYSGHPGNLALPRKQEFCAALNRYRGLKIRK</sequence>
<feature type="domain" description="ATPase of the ABC class C-terminal" evidence="1">
    <location>
        <begin position="170"/>
        <end position="448"/>
    </location>
</feature>
<dbReference type="GO" id="GO:0004452">
    <property type="term" value="F:isopentenyl-diphosphate delta-isomerase activity"/>
    <property type="evidence" value="ECO:0007669"/>
    <property type="project" value="UniProtKB-EC"/>
</dbReference>
<name>A0A091C769_9ENTE</name>
<proteinExistence type="predicted"/>
<evidence type="ECO:0000313" key="5">
    <source>
        <dbReference type="Proteomes" id="UP000029381"/>
    </source>
</evidence>
<keyword evidence="4" id="KW-0413">Isomerase</keyword>
<dbReference type="SUPFAM" id="SSF52540">
    <property type="entry name" value="P-loop containing nucleoside triphosphate hydrolases"/>
    <property type="match status" value="1"/>
</dbReference>
<dbReference type="Proteomes" id="UP000029381">
    <property type="component" value="Unassembled WGS sequence"/>
</dbReference>
<feature type="domain" description="MRB1590-like C-terminal" evidence="3">
    <location>
        <begin position="467"/>
        <end position="567"/>
    </location>
</feature>
<accession>A0A091C769</accession>
<dbReference type="Pfam" id="PF21117">
    <property type="entry name" value="MRB1590_C"/>
    <property type="match status" value="1"/>
</dbReference>
<dbReference type="RefSeq" id="WP_038022730.1">
    <property type="nucleotide sequence ID" value="NZ_JPVT01000066.1"/>
</dbReference>
<dbReference type="InterPro" id="IPR027417">
    <property type="entry name" value="P-loop_NTPase"/>
</dbReference>
<dbReference type="InterPro" id="IPR019195">
    <property type="entry name" value="ABC_ATPase_put"/>
</dbReference>
<dbReference type="EMBL" id="JPVT01000066">
    <property type="protein sequence ID" value="KFN91942.1"/>
    <property type="molecule type" value="Genomic_DNA"/>
</dbReference>
<dbReference type="InterPro" id="IPR049069">
    <property type="entry name" value="MRB1590-like_C"/>
</dbReference>
<dbReference type="InterPro" id="IPR046834">
    <property type="entry name" value="ABC_ATPase_C"/>
</dbReference>
<evidence type="ECO:0000313" key="4">
    <source>
        <dbReference type="EMBL" id="KFN91942.1"/>
    </source>
</evidence>
<feature type="domain" description="ATPase of the ABC class N-terminal" evidence="2">
    <location>
        <begin position="7"/>
        <end position="165"/>
    </location>
</feature>
<dbReference type="PATRIC" id="fig|1302648.3.peg.746"/>
<dbReference type="PANTHER" id="PTHR38149">
    <property type="entry name" value="ATPASE"/>
    <property type="match status" value="1"/>
</dbReference>
<keyword evidence="5" id="KW-1185">Reference proteome</keyword>
<dbReference type="Pfam" id="PF20446">
    <property type="entry name" value="ABC_N"/>
    <property type="match status" value="1"/>
</dbReference>
<dbReference type="PANTHER" id="PTHR38149:SF1">
    <property type="entry name" value="ATPASE"/>
    <property type="match status" value="1"/>
</dbReference>
<evidence type="ECO:0000259" key="1">
    <source>
        <dbReference type="Pfam" id="PF09818"/>
    </source>
</evidence>
<comment type="caution">
    <text evidence="4">The sequence shown here is derived from an EMBL/GenBank/DDBJ whole genome shotgun (WGS) entry which is preliminary data.</text>
</comment>
<evidence type="ECO:0000259" key="2">
    <source>
        <dbReference type="Pfam" id="PF20446"/>
    </source>
</evidence>
<gene>
    <name evidence="4" type="ORF">TMU3MR103_0767</name>
</gene>
<dbReference type="AlphaFoldDB" id="A0A091C769"/>